<evidence type="ECO:0000256" key="1">
    <source>
        <dbReference type="SAM" id="MobiDB-lite"/>
    </source>
</evidence>
<dbReference type="AlphaFoldDB" id="A0A1Y5Q939"/>
<gene>
    <name evidence="2" type="ORF">STPYR_12668</name>
</gene>
<organism evidence="2">
    <name type="scientific">uncultured Stenotrophomonas sp</name>
    <dbReference type="NCBI Taxonomy" id="165438"/>
    <lineage>
        <taxon>Bacteria</taxon>
        <taxon>Pseudomonadati</taxon>
        <taxon>Pseudomonadota</taxon>
        <taxon>Gammaproteobacteria</taxon>
        <taxon>Lysobacterales</taxon>
        <taxon>Lysobacteraceae</taxon>
        <taxon>Stenotrophomonas</taxon>
        <taxon>environmental samples</taxon>
    </lineage>
</organism>
<accession>A0A1Y5Q939</accession>
<reference evidence="2" key="1">
    <citation type="submission" date="2016-03" db="EMBL/GenBank/DDBJ databases">
        <authorList>
            <person name="Ploux O."/>
        </authorList>
    </citation>
    <scope>NUCLEOTIDE SEQUENCE</scope>
    <source>
        <strain evidence="2">UC10</strain>
    </source>
</reference>
<feature type="compositionally biased region" description="Polar residues" evidence="1">
    <location>
        <begin position="9"/>
        <end position="18"/>
    </location>
</feature>
<proteinExistence type="predicted"/>
<name>A0A1Y5Q939_9GAMM</name>
<feature type="region of interest" description="Disordered" evidence="1">
    <location>
        <begin position="1"/>
        <end position="21"/>
    </location>
</feature>
<protein>
    <submittedName>
        <fullName evidence="2">Uncharacterized protein</fullName>
    </submittedName>
</protein>
<sequence>MLTSRPMRSGSTPASSSALRPARVAASEACMPWSHRRRAWMPAMSPSMSARIPKRSSVGCSRSVISLEVSVCGASMCASPAIETFWKCMEDARTQAKGALFYRLPPFDASLTIHYPGVWNGRKYRDAGQSPVMPAAGRQTGMPRAPRGCRPAVGLVEPQRGGHCQAL</sequence>
<dbReference type="EMBL" id="FLTS01000001">
    <property type="protein sequence ID" value="SBV37725.1"/>
    <property type="molecule type" value="Genomic_DNA"/>
</dbReference>
<evidence type="ECO:0000313" key="2">
    <source>
        <dbReference type="EMBL" id="SBV37725.1"/>
    </source>
</evidence>